<dbReference type="Pfam" id="PF04525">
    <property type="entry name" value="LOR"/>
    <property type="match status" value="1"/>
</dbReference>
<organism evidence="3 4">
    <name type="scientific">Hyaloperonospora brassicae</name>
    <name type="common">Brassica downy mildew</name>
    <name type="synonym">Peronospora brassicae</name>
    <dbReference type="NCBI Taxonomy" id="162125"/>
    <lineage>
        <taxon>Eukaryota</taxon>
        <taxon>Sar</taxon>
        <taxon>Stramenopiles</taxon>
        <taxon>Oomycota</taxon>
        <taxon>Peronosporomycetes</taxon>
        <taxon>Peronosporales</taxon>
        <taxon>Peronosporaceae</taxon>
        <taxon>Hyaloperonospora</taxon>
    </lineage>
</organism>
<dbReference type="Proteomes" id="UP001162031">
    <property type="component" value="Unassembled WGS sequence"/>
</dbReference>
<evidence type="ECO:0000256" key="1">
    <source>
        <dbReference type="ARBA" id="ARBA00005437"/>
    </source>
</evidence>
<keyword evidence="4" id="KW-1185">Reference proteome</keyword>
<comment type="similarity">
    <text evidence="1">Belongs to the LOR family.</text>
</comment>
<dbReference type="InterPro" id="IPR038595">
    <property type="entry name" value="LOR_sf"/>
</dbReference>
<evidence type="ECO:0000256" key="2">
    <source>
        <dbReference type="SAM" id="MobiDB-lite"/>
    </source>
</evidence>
<reference evidence="3" key="1">
    <citation type="submission" date="2022-12" db="EMBL/GenBank/DDBJ databases">
        <authorList>
            <person name="Webb A."/>
        </authorList>
    </citation>
    <scope>NUCLEOTIDE SEQUENCE</scope>
    <source>
        <strain evidence="3">Hp1</strain>
    </source>
</reference>
<dbReference type="Gene3D" id="2.40.160.200">
    <property type="entry name" value="LURP1-related"/>
    <property type="match status" value="1"/>
</dbReference>
<protein>
    <submittedName>
        <fullName evidence="3">Uncharacterized protein</fullName>
    </submittedName>
</protein>
<accession>A0AAV0TAJ3</accession>
<dbReference type="AlphaFoldDB" id="A0AAV0TAJ3"/>
<feature type="compositionally biased region" description="Basic and acidic residues" evidence="2">
    <location>
        <begin position="236"/>
        <end position="246"/>
    </location>
</feature>
<dbReference type="InterPro" id="IPR025659">
    <property type="entry name" value="Tubby-like_C"/>
</dbReference>
<evidence type="ECO:0000313" key="3">
    <source>
        <dbReference type="EMBL" id="CAI5718279.1"/>
    </source>
</evidence>
<dbReference type="EMBL" id="CANTFL010000199">
    <property type="protein sequence ID" value="CAI5718279.1"/>
    <property type="molecule type" value="Genomic_DNA"/>
</dbReference>
<comment type="caution">
    <text evidence="3">The sequence shown here is derived from an EMBL/GenBank/DDBJ whole genome shotgun (WGS) entry which is preliminary data.</text>
</comment>
<name>A0AAV0TAJ3_HYABA</name>
<gene>
    <name evidence="3" type="ORF">HBR001_LOCUS1980</name>
</gene>
<dbReference type="InterPro" id="IPR007612">
    <property type="entry name" value="LOR"/>
</dbReference>
<proteinExistence type="inferred from homology"/>
<feature type="region of interest" description="Disordered" evidence="2">
    <location>
        <begin position="232"/>
        <end position="253"/>
    </location>
</feature>
<dbReference type="SUPFAM" id="SSF54518">
    <property type="entry name" value="Tubby C-terminal domain-like"/>
    <property type="match status" value="1"/>
</dbReference>
<evidence type="ECO:0000313" key="4">
    <source>
        <dbReference type="Proteomes" id="UP001162031"/>
    </source>
</evidence>
<sequence>MGMSLSMQKFLATPLAAQWKFPFVVNPRFCRRRVTTFELTDNFWAHAVDANGYAVREVTSGRIVFRVVPAIDGEEADGYTKWLVDEYGIPVAHLSHRGLDPHHAHTMRYDVCLGKRRGPLLKVLTTFYIKCSPGRGEPLFAEVADVHTGGKSRLRCHGMWRQRAAVLYLERGRGGRREPIAKVFRPASHRITTLGSTGGYHVETAIGVDVALVVLVCAAMDDASVPVHRQLSGGHETADTAKHEKVAGGQQDT</sequence>